<evidence type="ECO:0000256" key="6">
    <source>
        <dbReference type="ARBA" id="ARBA00023014"/>
    </source>
</evidence>
<keyword evidence="2" id="KW-0004">4Fe-4S</keyword>
<feature type="transmembrane region" description="Helical" evidence="8">
    <location>
        <begin position="185"/>
        <end position="206"/>
    </location>
</feature>
<feature type="domain" description="4Fe-4S ferredoxin-type" evidence="9">
    <location>
        <begin position="76"/>
        <end position="110"/>
    </location>
</feature>
<dbReference type="PANTHER" id="PTHR30176:SF3">
    <property type="entry name" value="FERREDOXIN-TYPE PROTEIN NAPH"/>
    <property type="match status" value="1"/>
</dbReference>
<dbReference type="GO" id="GO:0051539">
    <property type="term" value="F:4 iron, 4 sulfur cluster binding"/>
    <property type="evidence" value="ECO:0007669"/>
    <property type="project" value="UniProtKB-KW"/>
</dbReference>
<dbReference type="KEGG" id="dar:Daro_3196"/>
<evidence type="ECO:0000313" key="11">
    <source>
        <dbReference type="EMBL" id="AAZ47926.1"/>
    </source>
</evidence>
<proteinExistence type="predicted"/>
<dbReference type="OrthoDB" id="9806398at2"/>
<gene>
    <name evidence="11" type="ordered locus">Daro_3196</name>
</gene>
<dbReference type="EMBL" id="CP000089">
    <property type="protein sequence ID" value="AAZ47926.1"/>
    <property type="molecule type" value="Genomic_DNA"/>
</dbReference>
<feature type="domain" description="4Fe-4S ferredoxin-type" evidence="10">
    <location>
        <begin position="203"/>
        <end position="321"/>
    </location>
</feature>
<dbReference type="GO" id="GO:0005886">
    <property type="term" value="C:plasma membrane"/>
    <property type="evidence" value="ECO:0007669"/>
    <property type="project" value="TreeGrafter"/>
</dbReference>
<evidence type="ECO:0000256" key="7">
    <source>
        <dbReference type="SAM" id="MobiDB-lite"/>
    </source>
</evidence>
<dbReference type="eggNOG" id="COG0348">
    <property type="taxonomic scope" value="Bacteria"/>
</dbReference>
<dbReference type="PANTHER" id="PTHR30176">
    <property type="entry name" value="FERREDOXIN-TYPE PROTEIN NAPH"/>
    <property type="match status" value="1"/>
</dbReference>
<evidence type="ECO:0000256" key="4">
    <source>
        <dbReference type="ARBA" id="ARBA00022982"/>
    </source>
</evidence>
<evidence type="ECO:0000256" key="5">
    <source>
        <dbReference type="ARBA" id="ARBA00023004"/>
    </source>
</evidence>
<dbReference type="AlphaFoldDB" id="Q47B55"/>
<keyword evidence="5" id="KW-0408">Iron</keyword>
<keyword evidence="8" id="KW-0812">Transmembrane</keyword>
<evidence type="ECO:0000259" key="10">
    <source>
        <dbReference type="Pfam" id="PF13746"/>
    </source>
</evidence>
<name>Q47B55_DECAR</name>
<reference evidence="11" key="1">
    <citation type="submission" date="2005-08" db="EMBL/GenBank/DDBJ databases">
        <title>Complete sequence of Dechloromonas aromatica RCB.</title>
        <authorList>
            <person name="Salinero K.K."/>
            <person name="Copeland A."/>
            <person name="Lucas S."/>
            <person name="Lapidus A."/>
            <person name="Barry K."/>
            <person name="Detter J.C."/>
            <person name="Glavina T."/>
            <person name="Hammon N."/>
            <person name="Israni S."/>
            <person name="Pitluck S."/>
            <person name="Di Bartolo G."/>
            <person name="Trong S."/>
            <person name="Schmutz J."/>
            <person name="Larimer F."/>
            <person name="Land M."/>
            <person name="Ivanova N."/>
            <person name="Richardson P."/>
        </authorList>
    </citation>
    <scope>NUCLEOTIDE SEQUENCE</scope>
    <source>
        <strain evidence="11">RCB</strain>
    </source>
</reference>
<evidence type="ECO:0000256" key="2">
    <source>
        <dbReference type="ARBA" id="ARBA00022485"/>
    </source>
</evidence>
<keyword evidence="3" id="KW-0479">Metal-binding</keyword>
<feature type="transmembrane region" description="Helical" evidence="8">
    <location>
        <begin position="67"/>
        <end position="87"/>
    </location>
</feature>
<keyword evidence="8" id="KW-1133">Transmembrane helix</keyword>
<protein>
    <submittedName>
        <fullName evidence="11">Iron-sulfur cluster-binding protein</fullName>
    </submittedName>
</protein>
<dbReference type="HOGENOM" id="CLU_825505_0_0_4"/>
<dbReference type="Pfam" id="PF12801">
    <property type="entry name" value="Fer4_5"/>
    <property type="match status" value="1"/>
</dbReference>
<evidence type="ECO:0000259" key="9">
    <source>
        <dbReference type="Pfam" id="PF12801"/>
    </source>
</evidence>
<evidence type="ECO:0000256" key="8">
    <source>
        <dbReference type="SAM" id="Phobius"/>
    </source>
</evidence>
<feature type="transmembrane region" description="Helical" evidence="8">
    <location>
        <begin position="142"/>
        <end position="165"/>
    </location>
</feature>
<keyword evidence="4" id="KW-0249">Electron transport</keyword>
<feature type="transmembrane region" description="Helical" evidence="8">
    <location>
        <begin position="12"/>
        <end position="32"/>
    </location>
</feature>
<keyword evidence="1" id="KW-0813">Transport</keyword>
<evidence type="ECO:0000256" key="1">
    <source>
        <dbReference type="ARBA" id="ARBA00022448"/>
    </source>
</evidence>
<keyword evidence="6" id="KW-0411">Iron-sulfur</keyword>
<keyword evidence="8" id="KW-0472">Membrane</keyword>
<accession>Q47B55</accession>
<dbReference type="InterPro" id="IPR051684">
    <property type="entry name" value="Electron_Trans/Redox"/>
</dbReference>
<organism evidence="11">
    <name type="scientific">Dechloromonas aromatica (strain RCB)</name>
    <dbReference type="NCBI Taxonomy" id="159087"/>
    <lineage>
        <taxon>Bacteria</taxon>
        <taxon>Pseudomonadati</taxon>
        <taxon>Pseudomonadota</taxon>
        <taxon>Betaproteobacteria</taxon>
        <taxon>Rhodocyclales</taxon>
        <taxon>Azonexaceae</taxon>
        <taxon>Dechloromonas</taxon>
    </lineage>
</organism>
<dbReference type="Pfam" id="PF13746">
    <property type="entry name" value="Fer4_18"/>
    <property type="match status" value="1"/>
</dbReference>
<feature type="region of interest" description="Disordered" evidence="7">
    <location>
        <begin position="332"/>
        <end position="353"/>
    </location>
</feature>
<feature type="compositionally biased region" description="Basic and acidic residues" evidence="7">
    <location>
        <begin position="343"/>
        <end position="353"/>
    </location>
</feature>
<dbReference type="STRING" id="159087.Daro_3196"/>
<dbReference type="InterPro" id="IPR017896">
    <property type="entry name" value="4Fe4S_Fe-S-bd"/>
</dbReference>
<sequence>MKKPALQRYRLLAQMGFFTLFTVTPLFDLFRYDLTEKHAYFLTYPWHLGIDELIAGTGDPSNAAANIILYLFLPVLGAGTLIIGVAWKWGRLYCGWLCPHFSVVETINRLMLIANGKHSVWDKKQTPPWEPDGTPAKRDKRYWLLVVPAAIGFAFAWAVVGLTYLMPPFQVYHGLLTFTLYPKEVIFLTAATTVLGLEFLFARHLFCRYGCAIGIFQSFAWIMNKKAMVVGFDRKRLTDCASCQQGAGSAGHTVLARQALRDSGNEFASPAGSACDAVCPMRLKPRNVKRWMFACTQCGQCISACATVNRDNPNGQLLRWVSNDAAKRNEAGFSALSNTDEDAGGKIERSASQ</sequence>
<evidence type="ECO:0000256" key="3">
    <source>
        <dbReference type="ARBA" id="ARBA00022723"/>
    </source>
</evidence>
<dbReference type="GO" id="GO:0046872">
    <property type="term" value="F:metal ion binding"/>
    <property type="evidence" value="ECO:0007669"/>
    <property type="project" value="UniProtKB-KW"/>
</dbReference>